<sequence>MANRRGFSAAIRAHTFAAFFKLEVQNLHIDKFVRTVLNLFKLQNRIWCIVTHNFPSFDISLI</sequence>
<gene>
    <name evidence="1" type="ORF">HMP0721_0830</name>
</gene>
<dbReference type="AlphaFoldDB" id="E6MFR9"/>
<protein>
    <submittedName>
        <fullName evidence="1">Uncharacterized protein</fullName>
    </submittedName>
</protein>
<organism evidence="1 2">
    <name type="scientific">Pseudoramibacter alactolyticus ATCC 23263</name>
    <dbReference type="NCBI Taxonomy" id="887929"/>
    <lineage>
        <taxon>Bacteria</taxon>
        <taxon>Bacillati</taxon>
        <taxon>Bacillota</taxon>
        <taxon>Clostridia</taxon>
        <taxon>Eubacteriales</taxon>
        <taxon>Eubacteriaceae</taxon>
        <taxon>Pseudoramibacter</taxon>
    </lineage>
</organism>
<name>E6MFR9_9FIRM</name>
<accession>E6MFR9</accession>
<dbReference type="Proteomes" id="UP000004754">
    <property type="component" value="Unassembled WGS sequence"/>
</dbReference>
<evidence type="ECO:0000313" key="2">
    <source>
        <dbReference type="Proteomes" id="UP000004754"/>
    </source>
</evidence>
<evidence type="ECO:0000313" key="1">
    <source>
        <dbReference type="EMBL" id="EFV02064.1"/>
    </source>
</evidence>
<comment type="caution">
    <text evidence="1">The sequence shown here is derived from an EMBL/GenBank/DDBJ whole genome shotgun (WGS) entry which is preliminary data.</text>
</comment>
<proteinExistence type="predicted"/>
<dbReference type="EMBL" id="AEQN01000014">
    <property type="protein sequence ID" value="EFV02064.1"/>
    <property type="molecule type" value="Genomic_DNA"/>
</dbReference>
<reference evidence="1 2" key="1">
    <citation type="submission" date="2010-12" db="EMBL/GenBank/DDBJ databases">
        <authorList>
            <person name="Muzny D."/>
            <person name="Qin X."/>
            <person name="Deng J."/>
            <person name="Jiang H."/>
            <person name="Liu Y."/>
            <person name="Qu J."/>
            <person name="Song X.-Z."/>
            <person name="Zhang L."/>
            <person name="Thornton R."/>
            <person name="Coyle M."/>
            <person name="Francisco L."/>
            <person name="Jackson L."/>
            <person name="Javaid M."/>
            <person name="Korchina V."/>
            <person name="Kovar C."/>
            <person name="Mata R."/>
            <person name="Mathew T."/>
            <person name="Ngo R."/>
            <person name="Nguyen L."/>
            <person name="Nguyen N."/>
            <person name="Okwuonu G."/>
            <person name="Ongeri F."/>
            <person name="Pham C."/>
            <person name="Simmons D."/>
            <person name="Wilczek-Boney K."/>
            <person name="Hale W."/>
            <person name="Jakkamsetti A."/>
            <person name="Pham P."/>
            <person name="Ruth R."/>
            <person name="San Lucas F."/>
            <person name="Warren J."/>
            <person name="Zhang J."/>
            <person name="Zhao Z."/>
            <person name="Zhou C."/>
            <person name="Zhu D."/>
            <person name="Lee S."/>
            <person name="Bess C."/>
            <person name="Blankenburg K."/>
            <person name="Forbes L."/>
            <person name="Fu Q."/>
            <person name="Gubbala S."/>
            <person name="Hirani K."/>
            <person name="Jayaseelan J.C."/>
            <person name="Lara F."/>
            <person name="Munidasa M."/>
            <person name="Palculict T."/>
            <person name="Patil S."/>
            <person name="Pu L.-L."/>
            <person name="Saada N."/>
            <person name="Tang L."/>
            <person name="Weissenberger G."/>
            <person name="Zhu Y."/>
            <person name="Hemphill L."/>
            <person name="Shang Y."/>
            <person name="Youmans B."/>
            <person name="Ayvaz T."/>
            <person name="Ross M."/>
            <person name="Santibanez J."/>
            <person name="Aqrawi P."/>
            <person name="Gross S."/>
            <person name="Joshi V."/>
            <person name="Fowler G."/>
            <person name="Nazareth L."/>
            <person name="Reid J."/>
            <person name="Worley K."/>
            <person name="Petrosino J."/>
            <person name="Highlander S."/>
            <person name="Gibbs R."/>
        </authorList>
    </citation>
    <scope>NUCLEOTIDE SEQUENCE [LARGE SCALE GENOMIC DNA]</scope>
    <source>
        <strain evidence="1 2">ATCC 23263</strain>
    </source>
</reference>
<keyword evidence="2" id="KW-1185">Reference proteome</keyword>
<dbReference type="HOGENOM" id="CLU_2900732_0_0_9"/>